<dbReference type="Gene3D" id="3.40.50.620">
    <property type="entry name" value="HUPs"/>
    <property type="match status" value="1"/>
</dbReference>
<dbReference type="InterPro" id="IPR014730">
    <property type="entry name" value="ETF_a/b_N"/>
</dbReference>
<reference evidence="7" key="1">
    <citation type="journal article" date="2019" name="Int. J. Syst. Evol. Microbiol.">
        <title>The Global Catalogue of Microorganisms (GCM) 10K type strain sequencing project: providing services to taxonomists for standard genome sequencing and annotation.</title>
        <authorList>
            <consortium name="The Broad Institute Genomics Platform"/>
            <consortium name="The Broad Institute Genome Sequencing Center for Infectious Disease"/>
            <person name="Wu L."/>
            <person name="Ma J."/>
        </authorList>
    </citation>
    <scope>NUCLEOTIDE SEQUENCE [LARGE SCALE GENOMIC DNA]</scope>
    <source>
        <strain evidence="7">CGMCC 4.1542</strain>
    </source>
</reference>
<evidence type="ECO:0000313" key="7">
    <source>
        <dbReference type="Proteomes" id="UP001595855"/>
    </source>
</evidence>
<evidence type="ECO:0000313" key="6">
    <source>
        <dbReference type="EMBL" id="MFC5020435.1"/>
    </source>
</evidence>
<comment type="cofactor">
    <cofactor evidence="1">
        <name>FAD</name>
        <dbReference type="ChEBI" id="CHEBI:57692"/>
    </cofactor>
</comment>
<dbReference type="RefSeq" id="WP_344505311.1">
    <property type="nucleotide sequence ID" value="NZ_BAAATN010000029.1"/>
</dbReference>
<name>A0ABV9X7L1_9ACTN</name>
<feature type="region of interest" description="Disordered" evidence="4">
    <location>
        <begin position="215"/>
        <end position="262"/>
    </location>
</feature>
<dbReference type="SMART" id="SM00893">
    <property type="entry name" value="ETF"/>
    <property type="match status" value="1"/>
</dbReference>
<proteinExistence type="predicted"/>
<dbReference type="SUPFAM" id="SSF52402">
    <property type="entry name" value="Adenine nucleotide alpha hydrolases-like"/>
    <property type="match status" value="1"/>
</dbReference>
<organism evidence="6 7">
    <name type="scientific">Streptomyces lienomycini</name>
    <dbReference type="NCBI Taxonomy" id="284035"/>
    <lineage>
        <taxon>Bacteria</taxon>
        <taxon>Bacillati</taxon>
        <taxon>Actinomycetota</taxon>
        <taxon>Actinomycetes</taxon>
        <taxon>Kitasatosporales</taxon>
        <taxon>Streptomycetaceae</taxon>
        <taxon>Streptomyces</taxon>
    </lineage>
</organism>
<evidence type="ECO:0000256" key="4">
    <source>
        <dbReference type="SAM" id="MobiDB-lite"/>
    </source>
</evidence>
<dbReference type="NCBIfam" id="TIGR04503">
    <property type="entry name" value="mft_etfB"/>
    <property type="match status" value="1"/>
</dbReference>
<dbReference type="Proteomes" id="UP001595855">
    <property type="component" value="Unassembled WGS sequence"/>
</dbReference>
<dbReference type="Pfam" id="PF01012">
    <property type="entry name" value="ETF"/>
    <property type="match status" value="1"/>
</dbReference>
<comment type="caution">
    <text evidence="6">The sequence shown here is derived from an EMBL/GenBank/DDBJ whole genome shotgun (WGS) entry which is preliminary data.</text>
</comment>
<dbReference type="EMBL" id="JBHSJO010000003">
    <property type="protein sequence ID" value="MFC5020435.1"/>
    <property type="molecule type" value="Genomic_DNA"/>
</dbReference>
<evidence type="ECO:0000259" key="5">
    <source>
        <dbReference type="SMART" id="SM00893"/>
    </source>
</evidence>
<dbReference type="InterPro" id="IPR030982">
    <property type="entry name" value="Mft_EtfB"/>
</dbReference>
<evidence type="ECO:0000256" key="1">
    <source>
        <dbReference type="ARBA" id="ARBA00001974"/>
    </source>
</evidence>
<feature type="compositionally biased region" description="Low complexity" evidence="4">
    <location>
        <begin position="243"/>
        <end position="262"/>
    </location>
</feature>
<keyword evidence="7" id="KW-1185">Reference proteome</keyword>
<comment type="subunit">
    <text evidence="2">Heterodimer of an alpha and a beta subunit.</text>
</comment>
<accession>A0ABV9X7L1</accession>
<feature type="domain" description="Electron transfer flavoprotein alpha/beta-subunit N-terminal" evidence="5">
    <location>
        <begin position="23"/>
        <end position="216"/>
    </location>
</feature>
<sequence>MSAVLVAAALRHTDPRAGADPLTGRIHHDPYAGGASAADRCALEHALRLARALGARCLAVTVGGAEADATLREALATGADEVLRVEGPDTDGAGTARTLFDGLVARGGPLPDVILCGDRSTDRGTGTVPAYLAHLAGASQALGLTELAVEEGELRASRRLDAGRRELLALTLPAVCSVEPSGPRLRRAPLPATLAARTAPVPVVAVTTAPDIAVTAGPPRPYRPRPRVLPAPHGEQPRERLLALTGAGAPPRTPPRVATPATPAEAAELLLEYLRERSYLP</sequence>
<gene>
    <name evidence="6" type="ORF">ACFPRC_37095</name>
</gene>
<protein>
    <submittedName>
        <fullName evidence="6">Mycofactocin-associated electron transfer flavoprotein beta subunit</fullName>
    </submittedName>
</protein>
<dbReference type="InterPro" id="IPR012255">
    <property type="entry name" value="ETF_b"/>
</dbReference>
<dbReference type="PANTHER" id="PTHR21294">
    <property type="entry name" value="ELECTRON TRANSFER FLAVOPROTEIN BETA-SUBUNIT"/>
    <property type="match status" value="1"/>
</dbReference>
<evidence type="ECO:0000256" key="2">
    <source>
        <dbReference type="ARBA" id="ARBA00011355"/>
    </source>
</evidence>
<comment type="function">
    <text evidence="3">The electron transfer flavoprotein serves as a specific electron acceptor for other dehydrogenases. It transfers the electrons to the main respiratory chain via ETF-ubiquinone oxidoreductase (ETF dehydrogenase).</text>
</comment>
<evidence type="ECO:0000256" key="3">
    <source>
        <dbReference type="ARBA" id="ARBA00025649"/>
    </source>
</evidence>
<dbReference type="InterPro" id="IPR014729">
    <property type="entry name" value="Rossmann-like_a/b/a_fold"/>
</dbReference>